<keyword evidence="4 6" id="KW-0472">Membrane</keyword>
<organism evidence="8 9">
    <name type="scientific">Takifugu flavidus</name>
    <name type="common">sansaifugu</name>
    <dbReference type="NCBI Taxonomy" id="433684"/>
    <lineage>
        <taxon>Eukaryota</taxon>
        <taxon>Metazoa</taxon>
        <taxon>Chordata</taxon>
        <taxon>Craniata</taxon>
        <taxon>Vertebrata</taxon>
        <taxon>Euteleostomi</taxon>
        <taxon>Actinopterygii</taxon>
        <taxon>Neopterygii</taxon>
        <taxon>Teleostei</taxon>
        <taxon>Neoteleostei</taxon>
        <taxon>Acanthomorphata</taxon>
        <taxon>Eupercaria</taxon>
        <taxon>Tetraodontiformes</taxon>
        <taxon>Tetradontoidea</taxon>
        <taxon>Tetraodontidae</taxon>
        <taxon>Takifugu</taxon>
    </lineage>
</organism>
<dbReference type="InterPro" id="IPR052921">
    <property type="entry name" value="GPCR1_Superfamily_Member"/>
</dbReference>
<protein>
    <submittedName>
        <fullName evidence="8">Olfactory receptor 2A25</fullName>
    </submittedName>
</protein>
<dbReference type="AlphaFoldDB" id="A0A5C6P5C3"/>
<dbReference type="InterPro" id="IPR017452">
    <property type="entry name" value="GPCR_Rhodpsn_7TM"/>
</dbReference>
<evidence type="ECO:0000256" key="3">
    <source>
        <dbReference type="ARBA" id="ARBA00022989"/>
    </source>
</evidence>
<keyword evidence="5" id="KW-0807">Transducer</keyword>
<dbReference type="PANTHER" id="PTHR26451">
    <property type="entry name" value="G_PROTEIN_RECEP_F1_2 DOMAIN-CONTAINING PROTEIN"/>
    <property type="match status" value="1"/>
</dbReference>
<comment type="caution">
    <text evidence="8">The sequence shown here is derived from an EMBL/GenBank/DDBJ whole genome shotgun (WGS) entry which is preliminary data.</text>
</comment>
<dbReference type="PANTHER" id="PTHR26451:SF889">
    <property type="entry name" value="OLFACTORY RECEPTOR 2A12-LIKE"/>
    <property type="match status" value="1"/>
</dbReference>
<evidence type="ECO:0000256" key="1">
    <source>
        <dbReference type="ARBA" id="ARBA00004141"/>
    </source>
</evidence>
<dbReference type="Pfam" id="PF13853">
    <property type="entry name" value="7tm_4"/>
    <property type="match status" value="1"/>
</dbReference>
<keyword evidence="9" id="KW-1185">Reference proteome</keyword>
<name>A0A5C6P5C3_9TELE</name>
<dbReference type="GO" id="GO:0007186">
    <property type="term" value="P:G protein-coupled receptor signaling pathway"/>
    <property type="evidence" value="ECO:0007669"/>
    <property type="project" value="InterPro"/>
</dbReference>
<evidence type="ECO:0000313" key="8">
    <source>
        <dbReference type="EMBL" id="TWW74565.1"/>
    </source>
</evidence>
<feature type="transmembrane region" description="Helical" evidence="6">
    <location>
        <begin position="93"/>
        <end position="119"/>
    </location>
</feature>
<keyword evidence="3 6" id="KW-1133">Transmembrane helix</keyword>
<reference evidence="8 9" key="1">
    <citation type="submission" date="2019-04" db="EMBL/GenBank/DDBJ databases">
        <title>Chromosome genome assembly for Takifugu flavidus.</title>
        <authorList>
            <person name="Xiao S."/>
        </authorList>
    </citation>
    <scope>NUCLEOTIDE SEQUENCE [LARGE SCALE GENOMIC DNA]</scope>
    <source>
        <strain evidence="8">HTHZ2018</strain>
        <tissue evidence="8">Muscle</tissue>
    </source>
</reference>
<feature type="transmembrane region" description="Helical" evidence="6">
    <location>
        <begin position="24"/>
        <end position="50"/>
    </location>
</feature>
<dbReference type="GO" id="GO:0005549">
    <property type="term" value="F:odorant binding"/>
    <property type="evidence" value="ECO:0007669"/>
    <property type="project" value="TreeGrafter"/>
</dbReference>
<feature type="transmembrane region" description="Helical" evidence="6">
    <location>
        <begin position="140"/>
        <end position="161"/>
    </location>
</feature>
<evidence type="ECO:0000256" key="4">
    <source>
        <dbReference type="ARBA" id="ARBA00023136"/>
    </source>
</evidence>
<dbReference type="PROSITE" id="PS50262">
    <property type="entry name" value="G_PROTEIN_RECEP_F1_2"/>
    <property type="match status" value="1"/>
</dbReference>
<evidence type="ECO:0000256" key="5">
    <source>
        <dbReference type="ARBA" id="ARBA00023224"/>
    </source>
</evidence>
<sequence length="203" mass="22277">MPTPLKQPVVFELVGFYVPPGSGPLSFCMALIAYLLTLLANGVVAGVILIDKSLHRPMFIMICHLVVCDLLGATAMLPRLMVHFLTGHKRIPYVVAIIQALCVHTYGVVIQTILAVMAYDRYVAVCEPLRYTTIMTPVRLHTCCSLAWLAAVLSIGVLFAFHADVQLCGNIIQHVYISNRGILDLACSPTPINNIYGQCIIRI</sequence>
<dbReference type="InterPro" id="IPR000725">
    <property type="entry name" value="Olfact_rcpt"/>
</dbReference>
<evidence type="ECO:0000256" key="6">
    <source>
        <dbReference type="SAM" id="Phobius"/>
    </source>
</evidence>
<comment type="subcellular location">
    <subcellularLocation>
        <location evidence="1">Membrane</location>
        <topology evidence="1">Multi-pass membrane protein</topology>
    </subcellularLocation>
</comment>
<dbReference type="Gene3D" id="1.20.1070.10">
    <property type="entry name" value="Rhodopsin 7-helix transmembrane proteins"/>
    <property type="match status" value="1"/>
</dbReference>
<dbReference type="GO" id="GO:0004984">
    <property type="term" value="F:olfactory receptor activity"/>
    <property type="evidence" value="ECO:0007669"/>
    <property type="project" value="InterPro"/>
</dbReference>
<keyword evidence="8" id="KW-0675">Receptor</keyword>
<evidence type="ECO:0000256" key="2">
    <source>
        <dbReference type="ARBA" id="ARBA00022692"/>
    </source>
</evidence>
<dbReference type="SUPFAM" id="SSF81321">
    <property type="entry name" value="Family A G protein-coupled receptor-like"/>
    <property type="match status" value="1"/>
</dbReference>
<dbReference type="Proteomes" id="UP000324091">
    <property type="component" value="Chromosome 14"/>
</dbReference>
<feature type="domain" description="G-protein coupled receptors family 1 profile" evidence="7">
    <location>
        <begin position="40"/>
        <end position="203"/>
    </location>
</feature>
<keyword evidence="2 6" id="KW-0812">Transmembrane</keyword>
<dbReference type="EMBL" id="RHFK02000006">
    <property type="protein sequence ID" value="TWW74565.1"/>
    <property type="molecule type" value="Genomic_DNA"/>
</dbReference>
<dbReference type="GO" id="GO:0016020">
    <property type="term" value="C:membrane"/>
    <property type="evidence" value="ECO:0007669"/>
    <property type="project" value="UniProtKB-SubCell"/>
</dbReference>
<feature type="transmembrane region" description="Helical" evidence="6">
    <location>
        <begin position="62"/>
        <end position="81"/>
    </location>
</feature>
<accession>A0A5C6P5C3</accession>
<evidence type="ECO:0000259" key="7">
    <source>
        <dbReference type="PROSITE" id="PS50262"/>
    </source>
</evidence>
<gene>
    <name evidence="8" type="ORF">D4764_14G0005680</name>
</gene>
<proteinExistence type="predicted"/>
<evidence type="ECO:0000313" key="9">
    <source>
        <dbReference type="Proteomes" id="UP000324091"/>
    </source>
</evidence>